<evidence type="ECO:0000313" key="2">
    <source>
        <dbReference type="EMBL" id="MEI5688180.1"/>
    </source>
</evidence>
<dbReference type="Proteomes" id="UP001367771">
    <property type="component" value="Unassembled WGS sequence"/>
</dbReference>
<feature type="region of interest" description="Disordered" evidence="1">
    <location>
        <begin position="1"/>
        <end position="26"/>
    </location>
</feature>
<organism evidence="2 3">
    <name type="scientific">Sphingomonas kyungheensis</name>
    <dbReference type="NCBI Taxonomy" id="1069987"/>
    <lineage>
        <taxon>Bacteria</taxon>
        <taxon>Pseudomonadati</taxon>
        <taxon>Pseudomonadota</taxon>
        <taxon>Alphaproteobacteria</taxon>
        <taxon>Sphingomonadales</taxon>
        <taxon>Sphingomonadaceae</taxon>
        <taxon>Sphingomonas</taxon>
    </lineage>
</organism>
<dbReference type="Pfam" id="PF00805">
    <property type="entry name" value="Pentapeptide"/>
    <property type="match status" value="3"/>
</dbReference>
<dbReference type="EMBL" id="JBBBDM010000007">
    <property type="protein sequence ID" value="MEI5688180.1"/>
    <property type="molecule type" value="Genomic_DNA"/>
</dbReference>
<dbReference type="InterPro" id="IPR001646">
    <property type="entry name" value="5peptide_repeat"/>
</dbReference>
<reference evidence="2 3" key="1">
    <citation type="journal article" date="2013" name="Int. J. Syst. Evol. Microbiol.">
        <title>Sphingomonas kyungheensis sp. nov., a bacterium with ginsenoside-converting activity isolated from soil of a ginseng field.</title>
        <authorList>
            <person name="Son H.M."/>
            <person name="Yang J.E."/>
            <person name="Park Y."/>
            <person name="Han C.K."/>
            <person name="Kim S.G."/>
            <person name="Kook M."/>
            <person name="Yi T.H."/>
        </authorList>
    </citation>
    <scope>NUCLEOTIDE SEQUENCE [LARGE SCALE GENOMIC DNA]</scope>
    <source>
        <strain evidence="2 3">LMG 26582</strain>
    </source>
</reference>
<accession>A0ABU8H5E4</accession>
<dbReference type="SUPFAM" id="SSF141571">
    <property type="entry name" value="Pentapeptide repeat-like"/>
    <property type="match status" value="1"/>
</dbReference>
<dbReference type="InterPro" id="IPR051082">
    <property type="entry name" value="Pentapeptide-BTB/POZ_domain"/>
</dbReference>
<gene>
    <name evidence="2" type="ORF">V8201_13905</name>
</gene>
<evidence type="ECO:0000313" key="3">
    <source>
        <dbReference type="Proteomes" id="UP001367771"/>
    </source>
</evidence>
<evidence type="ECO:0000256" key="1">
    <source>
        <dbReference type="SAM" id="MobiDB-lite"/>
    </source>
</evidence>
<dbReference type="RefSeq" id="WP_336545659.1">
    <property type="nucleotide sequence ID" value="NZ_JBBBDM010000007.1"/>
</dbReference>
<dbReference type="PANTHER" id="PTHR14136">
    <property type="entry name" value="BTB_POZ DOMAIN-CONTAINING PROTEIN KCTD9"/>
    <property type="match status" value="1"/>
</dbReference>
<name>A0ABU8H5E4_9SPHN</name>
<keyword evidence="3" id="KW-1185">Reference proteome</keyword>
<dbReference type="Gene3D" id="2.160.20.80">
    <property type="entry name" value="E3 ubiquitin-protein ligase SopA"/>
    <property type="match status" value="2"/>
</dbReference>
<sequence>MIARTALTVSPAGGDDPIAVTPPAGIPAPDPVAVTVATGTTGIRRLAPLAAAVVLSQQGFRRGASGRLDLHGQDLRDVDLKTLDLRGADLSGVDLTGKDLSGLDLSGANLAGARLDGATLVGTNLHGVKATGASFTKAHFDLSDLSEADFTGARFADARFGGFVDDMAGDEVTTIGAGYVIRKSKFTNADFSRAVFEAGATIVGSSLDGATFDGARLGTVTFAQGSMRGASFERIAGILTTDHMDATNADFRHIDGATIRLRTSKVDGASFADSNVQLTATAIDLRHVDLSVAHKDLRNAAFTDCVMTGMDFSGFDFRGATFRSTGPVIASPYLSSTGRQSASIVSGVNFHNARFEGASFRDFDLRKAQLDAGALRGTTIGYGDDTPTFVSSDRYDIKTVFRDAWPRDSARRQHFG</sequence>
<protein>
    <submittedName>
        <fullName evidence="2">Pentapeptide repeat-containing protein</fullName>
    </submittedName>
</protein>
<dbReference type="PANTHER" id="PTHR14136:SF17">
    <property type="entry name" value="BTB_POZ DOMAIN-CONTAINING PROTEIN KCTD9"/>
    <property type="match status" value="1"/>
</dbReference>
<comment type="caution">
    <text evidence="2">The sequence shown here is derived from an EMBL/GenBank/DDBJ whole genome shotgun (WGS) entry which is preliminary data.</text>
</comment>
<proteinExistence type="predicted"/>